<dbReference type="Proteomes" id="UP000800200">
    <property type="component" value="Unassembled WGS sequence"/>
</dbReference>
<sequence length="55" mass="5935">MITIPSAPLSSPHPYLICYCYCAACCVAPGTPIRLLSGQLSQQPNTDLAFGKYRC</sequence>
<name>A0A6A6ER18_9PEZI</name>
<keyword evidence="2" id="KW-1185">Reference proteome</keyword>
<reference evidence="1" key="1">
    <citation type="journal article" date="2020" name="Stud. Mycol.">
        <title>101 Dothideomycetes genomes: a test case for predicting lifestyles and emergence of pathogens.</title>
        <authorList>
            <person name="Haridas S."/>
            <person name="Albert R."/>
            <person name="Binder M."/>
            <person name="Bloem J."/>
            <person name="Labutti K."/>
            <person name="Salamov A."/>
            <person name="Andreopoulos B."/>
            <person name="Baker S."/>
            <person name="Barry K."/>
            <person name="Bills G."/>
            <person name="Bluhm B."/>
            <person name="Cannon C."/>
            <person name="Castanera R."/>
            <person name="Culley D."/>
            <person name="Daum C."/>
            <person name="Ezra D."/>
            <person name="Gonzalez J."/>
            <person name="Henrissat B."/>
            <person name="Kuo A."/>
            <person name="Liang C."/>
            <person name="Lipzen A."/>
            <person name="Lutzoni F."/>
            <person name="Magnuson J."/>
            <person name="Mondo S."/>
            <person name="Nolan M."/>
            <person name="Ohm R."/>
            <person name="Pangilinan J."/>
            <person name="Park H.-J."/>
            <person name="Ramirez L."/>
            <person name="Alfaro M."/>
            <person name="Sun H."/>
            <person name="Tritt A."/>
            <person name="Yoshinaga Y."/>
            <person name="Zwiers L.-H."/>
            <person name="Turgeon B."/>
            <person name="Goodwin S."/>
            <person name="Spatafora J."/>
            <person name="Crous P."/>
            <person name="Grigoriev I."/>
        </authorList>
    </citation>
    <scope>NUCLEOTIDE SEQUENCE</scope>
    <source>
        <strain evidence="1">CBS 207.26</strain>
    </source>
</reference>
<protein>
    <submittedName>
        <fullName evidence="1">Uncharacterized protein</fullName>
    </submittedName>
</protein>
<dbReference type="EMBL" id="ML994614">
    <property type="protein sequence ID" value="KAF2193158.1"/>
    <property type="molecule type" value="Genomic_DNA"/>
</dbReference>
<proteinExistence type="predicted"/>
<organism evidence="1 2">
    <name type="scientific">Zopfia rhizophila CBS 207.26</name>
    <dbReference type="NCBI Taxonomy" id="1314779"/>
    <lineage>
        <taxon>Eukaryota</taxon>
        <taxon>Fungi</taxon>
        <taxon>Dikarya</taxon>
        <taxon>Ascomycota</taxon>
        <taxon>Pezizomycotina</taxon>
        <taxon>Dothideomycetes</taxon>
        <taxon>Dothideomycetes incertae sedis</taxon>
        <taxon>Zopfiaceae</taxon>
        <taxon>Zopfia</taxon>
    </lineage>
</organism>
<evidence type="ECO:0000313" key="1">
    <source>
        <dbReference type="EMBL" id="KAF2193158.1"/>
    </source>
</evidence>
<dbReference type="AlphaFoldDB" id="A0A6A6ER18"/>
<accession>A0A6A6ER18</accession>
<evidence type="ECO:0000313" key="2">
    <source>
        <dbReference type="Proteomes" id="UP000800200"/>
    </source>
</evidence>
<gene>
    <name evidence="1" type="ORF">K469DRAFT_285454</name>
</gene>